<organism evidence="2 3">
    <name type="scientific">Flavilitoribacter nigricans (strain ATCC 23147 / DSM 23189 / NBRC 102662 / NCIMB 1420 / SS-2)</name>
    <name type="common">Lewinella nigricans</name>
    <dbReference type="NCBI Taxonomy" id="1122177"/>
    <lineage>
        <taxon>Bacteria</taxon>
        <taxon>Pseudomonadati</taxon>
        <taxon>Bacteroidota</taxon>
        <taxon>Saprospiria</taxon>
        <taxon>Saprospirales</taxon>
        <taxon>Lewinellaceae</taxon>
        <taxon>Flavilitoribacter</taxon>
    </lineage>
</organism>
<dbReference type="EMBL" id="PDUD01000066">
    <property type="protein sequence ID" value="PHN01010.1"/>
    <property type="molecule type" value="Genomic_DNA"/>
</dbReference>
<accession>A0A2D0MXV8</accession>
<feature type="domain" description="Erythromycin biosynthesis protein CIII-like C-terminal" evidence="1">
    <location>
        <begin position="298"/>
        <end position="397"/>
    </location>
</feature>
<reference evidence="2 3" key="1">
    <citation type="submission" date="2017-10" db="EMBL/GenBank/DDBJ databases">
        <title>The draft genome sequence of Lewinella nigricans NBRC 102662.</title>
        <authorList>
            <person name="Wang K."/>
        </authorList>
    </citation>
    <scope>NUCLEOTIDE SEQUENCE [LARGE SCALE GENOMIC DNA]</scope>
    <source>
        <strain evidence="2 3">NBRC 102662</strain>
    </source>
</reference>
<dbReference type="GO" id="GO:0017000">
    <property type="term" value="P:antibiotic biosynthetic process"/>
    <property type="evidence" value="ECO:0007669"/>
    <property type="project" value="UniProtKB-ARBA"/>
</dbReference>
<dbReference type="OrthoDB" id="9805366at2"/>
<name>A0A2D0MXV8_FLAN2</name>
<dbReference type="InterPro" id="IPR010610">
    <property type="entry name" value="EryCIII-like_C"/>
</dbReference>
<dbReference type="CDD" id="cd03784">
    <property type="entry name" value="GT1_Gtf-like"/>
    <property type="match status" value="1"/>
</dbReference>
<proteinExistence type="predicted"/>
<dbReference type="SUPFAM" id="SSF53756">
    <property type="entry name" value="UDP-Glycosyltransferase/glycogen phosphorylase"/>
    <property type="match status" value="1"/>
</dbReference>
<dbReference type="PANTHER" id="PTHR48050">
    <property type="entry name" value="STEROL 3-BETA-GLUCOSYLTRANSFERASE"/>
    <property type="match status" value="1"/>
</dbReference>
<evidence type="ECO:0000259" key="1">
    <source>
        <dbReference type="Pfam" id="PF06722"/>
    </source>
</evidence>
<comment type="caution">
    <text evidence="2">The sequence shown here is derived from an EMBL/GenBank/DDBJ whole genome shotgun (WGS) entry which is preliminary data.</text>
</comment>
<dbReference type="PANTHER" id="PTHR48050:SF13">
    <property type="entry name" value="STEROL 3-BETA-GLUCOSYLTRANSFERASE UGT80A2"/>
    <property type="match status" value="1"/>
</dbReference>
<evidence type="ECO:0000313" key="3">
    <source>
        <dbReference type="Proteomes" id="UP000223913"/>
    </source>
</evidence>
<gene>
    <name evidence="2" type="ORF">CRP01_39425</name>
</gene>
<dbReference type="InterPro" id="IPR002213">
    <property type="entry name" value="UDP_glucos_trans"/>
</dbReference>
<keyword evidence="3" id="KW-1185">Reference proteome</keyword>
<dbReference type="AlphaFoldDB" id="A0A2D0MXV8"/>
<dbReference type="InterPro" id="IPR050426">
    <property type="entry name" value="Glycosyltransferase_28"/>
</dbReference>
<evidence type="ECO:0000313" key="2">
    <source>
        <dbReference type="EMBL" id="PHN01010.1"/>
    </source>
</evidence>
<sequence>MPSADQYLFVMWDGGGVVPPILAVARKLLDSGKTVSILGEQSMRAEVEAAGCSFHAYRYAPNRPDRLPESDPFPDWNGGSPFAVLKKLMYAHAGAYARDVIELCREKHFDKIVVDGFILGGMVGAEAAKKPFLVVWPAIDPIPHPGRPPDGLGLLPGKTLFGKTRNRALNWLFKRMLRSGQKILNPLREKYDLPPLQHPFEEYEQAEKVLLLSSAAFDYPTRLPANTQFLHPQLKDPTWAPQTQIDIQGPYVLVSLGSTFQDQHALYQKIIDVLSQLPVPAIVTLGNVFEPASFQGYPNIQIYKAAAHLDILPECGLVIHHGGHGVMMKSILAGLPQLVIPIGRDQFGNAARVIYHGIGLRAGKKTSPAKLLKMIKTLLSQEQFSRAAQAMSQKIKAEMQEEIPID</sequence>
<dbReference type="Proteomes" id="UP000223913">
    <property type="component" value="Unassembled WGS sequence"/>
</dbReference>
<dbReference type="GO" id="GO:0008194">
    <property type="term" value="F:UDP-glycosyltransferase activity"/>
    <property type="evidence" value="ECO:0007669"/>
    <property type="project" value="InterPro"/>
</dbReference>
<dbReference type="Gene3D" id="3.40.50.2000">
    <property type="entry name" value="Glycogen Phosphorylase B"/>
    <property type="match status" value="2"/>
</dbReference>
<dbReference type="Pfam" id="PF06722">
    <property type="entry name" value="EryCIII-like_C"/>
    <property type="match status" value="1"/>
</dbReference>
<protein>
    <recommendedName>
        <fullName evidence="1">Erythromycin biosynthesis protein CIII-like C-terminal domain-containing protein</fullName>
    </recommendedName>
</protein>
<dbReference type="GO" id="GO:0016758">
    <property type="term" value="F:hexosyltransferase activity"/>
    <property type="evidence" value="ECO:0007669"/>
    <property type="project" value="UniProtKB-ARBA"/>
</dbReference>
<dbReference type="RefSeq" id="WP_099155608.1">
    <property type="nucleotide sequence ID" value="NZ_PDUD01000066.1"/>
</dbReference>